<dbReference type="VEuPathDB" id="FungiDB:GMDG_03853"/>
<dbReference type="InParanoid" id="L8G7S5"/>
<keyword evidence="2" id="KW-0472">Membrane</keyword>
<feature type="compositionally biased region" description="Polar residues" evidence="1">
    <location>
        <begin position="89"/>
        <end position="117"/>
    </location>
</feature>
<dbReference type="Proteomes" id="UP000011064">
    <property type="component" value="Unassembled WGS sequence"/>
</dbReference>
<dbReference type="OrthoDB" id="2847781at2759"/>
<feature type="transmembrane region" description="Helical" evidence="2">
    <location>
        <begin position="381"/>
        <end position="402"/>
    </location>
</feature>
<dbReference type="AlphaFoldDB" id="L8G7S5"/>
<keyword evidence="4" id="KW-1185">Reference proteome</keyword>
<name>L8G7S5_PSED2</name>
<protein>
    <submittedName>
        <fullName evidence="3">Uncharacterized protein</fullName>
    </submittedName>
</protein>
<evidence type="ECO:0000313" key="4">
    <source>
        <dbReference type="Proteomes" id="UP000011064"/>
    </source>
</evidence>
<feature type="compositionally biased region" description="Acidic residues" evidence="1">
    <location>
        <begin position="35"/>
        <end position="49"/>
    </location>
</feature>
<dbReference type="HOGENOM" id="CLU_702339_0_0_1"/>
<feature type="transmembrane region" description="Helical" evidence="2">
    <location>
        <begin position="333"/>
        <end position="358"/>
    </location>
</feature>
<feature type="region of interest" description="Disordered" evidence="1">
    <location>
        <begin position="35"/>
        <end position="117"/>
    </location>
</feature>
<dbReference type="EMBL" id="GL573234">
    <property type="protein sequence ID" value="ELR09285.1"/>
    <property type="molecule type" value="Genomic_DNA"/>
</dbReference>
<evidence type="ECO:0000256" key="2">
    <source>
        <dbReference type="SAM" id="Phobius"/>
    </source>
</evidence>
<sequence length="417" mass="46740">MDDGLGVDLTRYFLLEAPKVAFELQTTVSAADFELEASVGEEDDDEDDQAPLVKRTKDTTEGASDDAMESTSTRYALSKTDFGEKETTGDSGSTAIQGQSPGPSSRTGEGDNDSSAPLIQEQFTNPAIRTAASDLEAANDSQDNDPLMSARFLRFKVIFDYFDTALLGIGCILHVLGLPRLHPPLPGEQHLLHWRLELSKSPRFHAFDDRRLVHHNGSELLRHVPAIPPGLGPWSRFLAMGKPLWLSPQAFVRGWMDRHPTIQNIVAIVSTTVDRWAQKAMVTLFVLMDRNSFVFAIVMIVTVGPCLLALFLVWSTITVFIAQFLWSEYMIWVYELVSAEFVVLPIFGLICFVARVWLKGVVGKVFPTDERFEASLYLDEMGVTLLTGVLISFVVSALWYGFRYPYFEVGKWRDSWR</sequence>
<keyword evidence="2" id="KW-1133">Transmembrane helix</keyword>
<accession>L8G7S5</accession>
<evidence type="ECO:0000256" key="1">
    <source>
        <dbReference type="SAM" id="MobiDB-lite"/>
    </source>
</evidence>
<keyword evidence="2" id="KW-0812">Transmembrane</keyword>
<reference evidence="4" key="1">
    <citation type="submission" date="2010-09" db="EMBL/GenBank/DDBJ databases">
        <title>The genome sequence of Geomyces destructans 20631-21.</title>
        <authorList>
            <consortium name="The Broad Institute Genome Sequencing Platform"/>
            <person name="Cuomo C.A."/>
            <person name="Blehert D.S."/>
            <person name="Lorch J.M."/>
            <person name="Young S.K."/>
            <person name="Zeng Q."/>
            <person name="Gargeya S."/>
            <person name="Fitzgerald M."/>
            <person name="Haas B."/>
            <person name="Abouelleil A."/>
            <person name="Alvarado L."/>
            <person name="Arachchi H.M."/>
            <person name="Berlin A."/>
            <person name="Brown A."/>
            <person name="Chapman S.B."/>
            <person name="Chen Z."/>
            <person name="Dunbar C."/>
            <person name="Freedman E."/>
            <person name="Gearin G."/>
            <person name="Gellesch M."/>
            <person name="Goldberg J."/>
            <person name="Griggs A."/>
            <person name="Gujja S."/>
            <person name="Heiman D."/>
            <person name="Howarth C."/>
            <person name="Larson L."/>
            <person name="Lui A."/>
            <person name="MacDonald P.J.P."/>
            <person name="Montmayeur A."/>
            <person name="Murphy C."/>
            <person name="Neiman D."/>
            <person name="Pearson M."/>
            <person name="Priest M."/>
            <person name="Roberts A."/>
            <person name="Saif S."/>
            <person name="Shea T."/>
            <person name="Shenoy N."/>
            <person name="Sisk P."/>
            <person name="Stolte C."/>
            <person name="Sykes S."/>
            <person name="Wortman J."/>
            <person name="Nusbaum C."/>
            <person name="Birren B."/>
        </authorList>
    </citation>
    <scope>NUCLEOTIDE SEQUENCE [LARGE SCALE GENOMIC DNA]</scope>
    <source>
        <strain evidence="4">ATCC MYA-4855 / 20631-21</strain>
    </source>
</reference>
<organism evidence="3 4">
    <name type="scientific">Pseudogymnoascus destructans (strain ATCC MYA-4855 / 20631-21)</name>
    <name type="common">Bat white-nose syndrome fungus</name>
    <name type="synonym">Geomyces destructans</name>
    <dbReference type="NCBI Taxonomy" id="658429"/>
    <lineage>
        <taxon>Eukaryota</taxon>
        <taxon>Fungi</taxon>
        <taxon>Dikarya</taxon>
        <taxon>Ascomycota</taxon>
        <taxon>Pezizomycotina</taxon>
        <taxon>Leotiomycetes</taxon>
        <taxon>Thelebolales</taxon>
        <taxon>Thelebolaceae</taxon>
        <taxon>Pseudogymnoascus</taxon>
    </lineage>
</organism>
<evidence type="ECO:0000313" key="3">
    <source>
        <dbReference type="EMBL" id="ELR09285.1"/>
    </source>
</evidence>
<feature type="transmembrane region" description="Helical" evidence="2">
    <location>
        <begin position="293"/>
        <end position="326"/>
    </location>
</feature>
<proteinExistence type="predicted"/>
<gene>
    <name evidence="3" type="ORF">GMDG_03853</name>
</gene>